<keyword evidence="3" id="KW-0731">Sigma factor</keyword>
<dbReference type="InterPro" id="IPR007627">
    <property type="entry name" value="RNA_pol_sigma70_r2"/>
</dbReference>
<dbReference type="Proteomes" id="UP000479132">
    <property type="component" value="Unassembled WGS sequence"/>
</dbReference>
<dbReference type="PANTHER" id="PTHR43133">
    <property type="entry name" value="RNA POLYMERASE ECF-TYPE SIGMA FACTO"/>
    <property type="match status" value="1"/>
</dbReference>
<dbReference type="AlphaFoldDB" id="A0A6M1TDC2"/>
<keyword evidence="5" id="KW-0804">Transcription</keyword>
<accession>A0A6M1TDC2</accession>
<keyword evidence="4" id="KW-0238">DNA-binding</keyword>
<dbReference type="InterPro" id="IPR039425">
    <property type="entry name" value="RNA_pol_sigma-70-like"/>
</dbReference>
<dbReference type="InterPro" id="IPR013249">
    <property type="entry name" value="RNA_pol_sigma70_r4_t2"/>
</dbReference>
<evidence type="ECO:0000313" key="9">
    <source>
        <dbReference type="Proteomes" id="UP000479132"/>
    </source>
</evidence>
<sequence length="178" mass="21329">MLKVKEGDLDKLGLLFERYNKRLYHFFYRLTHRRDLSEDLVQGVFERILKYRNTYTNSGSFATWIFQIARNLQADHYSQNSPCEQADRDIEWEKLEGDNIIFEKEQQQEQELELLQQAINQLSDTKKETLILSRFEGFRYKEIAEIMGCSESAVKVRIFRALQELEVQMKELKRNGYD</sequence>
<evidence type="ECO:0000313" key="8">
    <source>
        <dbReference type="EMBL" id="NGP88152.1"/>
    </source>
</evidence>
<dbReference type="InterPro" id="IPR014284">
    <property type="entry name" value="RNA_pol_sigma-70_dom"/>
</dbReference>
<dbReference type="NCBIfam" id="TIGR02937">
    <property type="entry name" value="sigma70-ECF"/>
    <property type="match status" value="1"/>
</dbReference>
<keyword evidence="2" id="KW-0805">Transcription regulation</keyword>
<protein>
    <submittedName>
        <fullName evidence="8">RNA polymerase sigma factor</fullName>
    </submittedName>
</protein>
<evidence type="ECO:0000256" key="5">
    <source>
        <dbReference type="ARBA" id="ARBA00023163"/>
    </source>
</evidence>
<feature type="domain" description="RNA polymerase sigma-70 region 2" evidence="6">
    <location>
        <begin position="15"/>
        <end position="80"/>
    </location>
</feature>
<dbReference type="InterPro" id="IPR036388">
    <property type="entry name" value="WH-like_DNA-bd_sf"/>
</dbReference>
<dbReference type="InterPro" id="IPR013325">
    <property type="entry name" value="RNA_pol_sigma_r2"/>
</dbReference>
<dbReference type="Gene3D" id="1.10.10.10">
    <property type="entry name" value="Winged helix-like DNA-binding domain superfamily/Winged helix DNA-binding domain"/>
    <property type="match status" value="1"/>
</dbReference>
<dbReference type="SUPFAM" id="SSF88946">
    <property type="entry name" value="Sigma2 domain of RNA polymerase sigma factors"/>
    <property type="match status" value="1"/>
</dbReference>
<dbReference type="Gene3D" id="1.10.1740.10">
    <property type="match status" value="1"/>
</dbReference>
<dbReference type="Pfam" id="PF04542">
    <property type="entry name" value="Sigma70_r2"/>
    <property type="match status" value="1"/>
</dbReference>
<comment type="caution">
    <text evidence="8">The sequence shown here is derived from an EMBL/GenBank/DDBJ whole genome shotgun (WGS) entry which is preliminary data.</text>
</comment>
<dbReference type="InterPro" id="IPR013324">
    <property type="entry name" value="RNA_pol_sigma_r3/r4-like"/>
</dbReference>
<dbReference type="EMBL" id="JAALLS010000007">
    <property type="protein sequence ID" value="NGP88152.1"/>
    <property type="molecule type" value="Genomic_DNA"/>
</dbReference>
<evidence type="ECO:0000259" key="6">
    <source>
        <dbReference type="Pfam" id="PF04542"/>
    </source>
</evidence>
<dbReference type="PANTHER" id="PTHR43133:SF8">
    <property type="entry name" value="RNA POLYMERASE SIGMA FACTOR HI_1459-RELATED"/>
    <property type="match status" value="1"/>
</dbReference>
<evidence type="ECO:0000256" key="3">
    <source>
        <dbReference type="ARBA" id="ARBA00023082"/>
    </source>
</evidence>
<dbReference type="CDD" id="cd06171">
    <property type="entry name" value="Sigma70_r4"/>
    <property type="match status" value="1"/>
</dbReference>
<dbReference type="GO" id="GO:0016987">
    <property type="term" value="F:sigma factor activity"/>
    <property type="evidence" value="ECO:0007669"/>
    <property type="project" value="UniProtKB-KW"/>
</dbReference>
<evidence type="ECO:0000256" key="2">
    <source>
        <dbReference type="ARBA" id="ARBA00023015"/>
    </source>
</evidence>
<organism evidence="8 9">
    <name type="scientific">Fodinibius halophilus</name>
    <dbReference type="NCBI Taxonomy" id="1736908"/>
    <lineage>
        <taxon>Bacteria</taxon>
        <taxon>Pseudomonadati</taxon>
        <taxon>Balneolota</taxon>
        <taxon>Balneolia</taxon>
        <taxon>Balneolales</taxon>
        <taxon>Balneolaceae</taxon>
        <taxon>Fodinibius</taxon>
    </lineage>
</organism>
<comment type="similarity">
    <text evidence="1">Belongs to the sigma-70 factor family. ECF subfamily.</text>
</comment>
<keyword evidence="9" id="KW-1185">Reference proteome</keyword>
<evidence type="ECO:0000256" key="4">
    <source>
        <dbReference type="ARBA" id="ARBA00023125"/>
    </source>
</evidence>
<dbReference type="Pfam" id="PF08281">
    <property type="entry name" value="Sigma70_r4_2"/>
    <property type="match status" value="1"/>
</dbReference>
<reference evidence="8 9" key="1">
    <citation type="submission" date="2020-02" db="EMBL/GenBank/DDBJ databases">
        <title>Aliifodinibius halophilus 2W32, complete genome.</title>
        <authorList>
            <person name="Li Y."/>
            <person name="Wu S."/>
        </authorList>
    </citation>
    <scope>NUCLEOTIDE SEQUENCE [LARGE SCALE GENOMIC DNA]</scope>
    <source>
        <strain evidence="8 9">2W32</strain>
    </source>
</reference>
<proteinExistence type="inferred from homology"/>
<feature type="domain" description="RNA polymerase sigma factor 70 region 4 type 2" evidence="7">
    <location>
        <begin position="113"/>
        <end position="165"/>
    </location>
</feature>
<dbReference type="GO" id="GO:0006352">
    <property type="term" value="P:DNA-templated transcription initiation"/>
    <property type="evidence" value="ECO:0007669"/>
    <property type="project" value="InterPro"/>
</dbReference>
<dbReference type="SUPFAM" id="SSF88659">
    <property type="entry name" value="Sigma3 and sigma4 domains of RNA polymerase sigma factors"/>
    <property type="match status" value="1"/>
</dbReference>
<gene>
    <name evidence="8" type="ORF">G3569_07285</name>
</gene>
<evidence type="ECO:0000259" key="7">
    <source>
        <dbReference type="Pfam" id="PF08281"/>
    </source>
</evidence>
<evidence type="ECO:0000256" key="1">
    <source>
        <dbReference type="ARBA" id="ARBA00010641"/>
    </source>
</evidence>
<name>A0A6M1TDC2_9BACT</name>
<dbReference type="GO" id="GO:0003677">
    <property type="term" value="F:DNA binding"/>
    <property type="evidence" value="ECO:0007669"/>
    <property type="project" value="UniProtKB-KW"/>
</dbReference>